<evidence type="ECO:0000256" key="2">
    <source>
        <dbReference type="PROSITE-ProRule" id="PRU00285"/>
    </source>
</evidence>
<evidence type="ECO:0000256" key="3">
    <source>
        <dbReference type="RuleBase" id="RU003616"/>
    </source>
</evidence>
<dbReference type="CDD" id="cd06464">
    <property type="entry name" value="ACD_sHsps-like"/>
    <property type="match status" value="1"/>
</dbReference>
<proteinExistence type="inferred from homology"/>
<keyword evidence="1" id="KW-0346">Stress response</keyword>
<dbReference type="Gene3D" id="2.60.40.790">
    <property type="match status" value="1"/>
</dbReference>
<gene>
    <name evidence="5" type="ORF">HXX76_003899</name>
</gene>
<dbReference type="SUPFAM" id="SSF49764">
    <property type="entry name" value="HSP20-like chaperones"/>
    <property type="match status" value="1"/>
</dbReference>
<dbReference type="PROSITE" id="PS01031">
    <property type="entry name" value="SHSP"/>
    <property type="match status" value="1"/>
</dbReference>
<dbReference type="OrthoDB" id="1245404at2759"/>
<dbReference type="Pfam" id="PF00011">
    <property type="entry name" value="HSP20"/>
    <property type="match status" value="1"/>
</dbReference>
<dbReference type="InterPro" id="IPR002068">
    <property type="entry name" value="A-crystallin/Hsp20_dom"/>
</dbReference>
<feature type="domain" description="SHSP" evidence="4">
    <location>
        <begin position="41"/>
        <end position="156"/>
    </location>
</feature>
<dbReference type="FunFam" id="2.60.40.790:FF:000108">
    <property type="entry name" value="Heat shock protein 22A"/>
    <property type="match status" value="1"/>
</dbReference>
<evidence type="ECO:0000313" key="6">
    <source>
        <dbReference type="Proteomes" id="UP000650467"/>
    </source>
</evidence>
<accession>A0A835TBL3</accession>
<dbReference type="AlphaFoldDB" id="A0A835TBL3"/>
<keyword evidence="6" id="KW-1185">Reference proteome</keyword>
<organism evidence="5 6">
    <name type="scientific">Chlamydomonas incerta</name>
    <dbReference type="NCBI Taxonomy" id="51695"/>
    <lineage>
        <taxon>Eukaryota</taxon>
        <taxon>Viridiplantae</taxon>
        <taxon>Chlorophyta</taxon>
        <taxon>core chlorophytes</taxon>
        <taxon>Chlorophyceae</taxon>
        <taxon>CS clade</taxon>
        <taxon>Chlamydomonadales</taxon>
        <taxon>Chlamydomonadaceae</taxon>
        <taxon>Chlamydomonas</taxon>
    </lineage>
</organism>
<comment type="caution">
    <text evidence="5">The sequence shown here is derived from an EMBL/GenBank/DDBJ whole genome shotgun (WGS) entry which is preliminary data.</text>
</comment>
<evidence type="ECO:0000256" key="1">
    <source>
        <dbReference type="ARBA" id="ARBA00023016"/>
    </source>
</evidence>
<sequence>MALSNYVFGNGAADPFFTEMDRAVNRMINNALGVAPTSAGKAGHVAHAPMDIIESPTAFELHADAPGMGPEDVKVELQDGVLMVTGERKLSHTTKEAGGKVWRSERTAYAFSRAFSLPENANPDGITAAMDKGVLVVTVPKREPPVKPEPKRIAVTGA</sequence>
<dbReference type="InterPro" id="IPR008978">
    <property type="entry name" value="HSP20-like_chaperone"/>
</dbReference>
<comment type="similarity">
    <text evidence="2 3">Belongs to the small heat shock protein (HSP20) family.</text>
</comment>
<name>A0A835TBL3_CHLIN</name>
<dbReference type="EMBL" id="JAEHOC010000006">
    <property type="protein sequence ID" value="KAG2441046.1"/>
    <property type="molecule type" value="Genomic_DNA"/>
</dbReference>
<dbReference type="PANTHER" id="PTHR11527">
    <property type="entry name" value="HEAT-SHOCK PROTEIN 20 FAMILY MEMBER"/>
    <property type="match status" value="1"/>
</dbReference>
<protein>
    <recommendedName>
        <fullName evidence="4">SHSP domain-containing protein</fullName>
    </recommendedName>
</protein>
<evidence type="ECO:0000313" key="5">
    <source>
        <dbReference type="EMBL" id="KAG2441046.1"/>
    </source>
</evidence>
<dbReference type="InterPro" id="IPR031107">
    <property type="entry name" value="Small_HSP"/>
</dbReference>
<evidence type="ECO:0000259" key="4">
    <source>
        <dbReference type="PROSITE" id="PS01031"/>
    </source>
</evidence>
<dbReference type="Proteomes" id="UP000650467">
    <property type="component" value="Unassembled WGS sequence"/>
</dbReference>
<reference evidence="5" key="1">
    <citation type="journal article" date="2020" name="bioRxiv">
        <title>Comparative genomics of Chlamydomonas.</title>
        <authorList>
            <person name="Craig R.J."/>
            <person name="Hasan A.R."/>
            <person name="Ness R.W."/>
            <person name="Keightley P.D."/>
        </authorList>
    </citation>
    <scope>NUCLEOTIDE SEQUENCE</scope>
    <source>
        <strain evidence="5">SAG 7.73</strain>
    </source>
</reference>